<evidence type="ECO:0000313" key="2">
    <source>
        <dbReference type="Proteomes" id="UP000196027"/>
    </source>
</evidence>
<dbReference type="RefSeq" id="WP_157678427.1">
    <property type="nucleotide sequence ID" value="NZ_CP021425.1"/>
</dbReference>
<gene>
    <name evidence="1" type="ORF">OLMES_4193</name>
</gene>
<dbReference type="Proteomes" id="UP000196027">
    <property type="component" value="Chromosome"/>
</dbReference>
<reference evidence="1 2" key="1">
    <citation type="submission" date="2017-05" db="EMBL/GenBank/DDBJ databases">
        <title>Genomic insights into alkan degradation activity of Oleiphilus messinensis.</title>
        <authorList>
            <person name="Kozyavkin S.A."/>
            <person name="Slesarev A.I."/>
            <person name="Golyshin P.N."/>
            <person name="Korzhenkov A."/>
            <person name="Golyshina O.N."/>
            <person name="Toshchakov S.V."/>
        </authorList>
    </citation>
    <scope>NUCLEOTIDE SEQUENCE [LARGE SCALE GENOMIC DNA]</scope>
    <source>
        <strain evidence="1 2">ME102</strain>
    </source>
</reference>
<proteinExistence type="predicted"/>
<name>A0A1Y0IDH4_9GAMM</name>
<protein>
    <submittedName>
        <fullName evidence="1">Uncharacterized protein</fullName>
    </submittedName>
</protein>
<organism evidence="1 2">
    <name type="scientific">Oleiphilus messinensis</name>
    <dbReference type="NCBI Taxonomy" id="141451"/>
    <lineage>
        <taxon>Bacteria</taxon>
        <taxon>Pseudomonadati</taxon>
        <taxon>Pseudomonadota</taxon>
        <taxon>Gammaproteobacteria</taxon>
        <taxon>Oceanospirillales</taxon>
        <taxon>Oleiphilaceae</taxon>
        <taxon>Oleiphilus</taxon>
    </lineage>
</organism>
<dbReference type="AlphaFoldDB" id="A0A1Y0IDH4"/>
<keyword evidence="2" id="KW-1185">Reference proteome</keyword>
<accession>A0A1Y0IDH4</accession>
<sequence length="55" mass="6511">MLNKQDQKPKDRYQEKLIPTEDNLKELERSFAKAREEGMKKFKQGAPSLFVEVKD</sequence>
<evidence type="ECO:0000313" key="1">
    <source>
        <dbReference type="EMBL" id="ARU58209.1"/>
    </source>
</evidence>
<dbReference type="KEGG" id="ome:OLMES_4193"/>
<dbReference type="EMBL" id="CP021425">
    <property type="protein sequence ID" value="ARU58209.1"/>
    <property type="molecule type" value="Genomic_DNA"/>
</dbReference>